<reference evidence="1 2" key="1">
    <citation type="submission" date="2018-06" db="EMBL/GenBank/DDBJ databases">
        <title>Sphaerisporangium craniellae sp. nov., isolated from a marine sponge in the South China Sea.</title>
        <authorList>
            <person name="Li L."/>
        </authorList>
    </citation>
    <scope>NUCLEOTIDE SEQUENCE [LARGE SCALE GENOMIC DNA]</scope>
    <source>
        <strain evidence="1 2">LHW63015</strain>
    </source>
</reference>
<dbReference type="EMBL" id="QMEY01000001">
    <property type="protein sequence ID" value="RBQ21578.1"/>
    <property type="molecule type" value="Genomic_DNA"/>
</dbReference>
<organism evidence="1 2">
    <name type="scientific">Spongiactinospora rosea</name>
    <dbReference type="NCBI Taxonomy" id="2248750"/>
    <lineage>
        <taxon>Bacteria</taxon>
        <taxon>Bacillati</taxon>
        <taxon>Actinomycetota</taxon>
        <taxon>Actinomycetes</taxon>
        <taxon>Streptosporangiales</taxon>
        <taxon>Streptosporangiaceae</taxon>
        <taxon>Spongiactinospora</taxon>
    </lineage>
</organism>
<proteinExistence type="predicted"/>
<dbReference type="InterPro" id="IPR046193">
    <property type="entry name" value="DUF6221"/>
</dbReference>
<gene>
    <name evidence="1" type="ORF">DP939_02380</name>
</gene>
<protein>
    <submittedName>
        <fullName evidence="1">Uncharacterized protein</fullName>
    </submittedName>
</protein>
<dbReference type="Pfam" id="PF19730">
    <property type="entry name" value="DUF6221"/>
    <property type="match status" value="1"/>
</dbReference>
<dbReference type="RefSeq" id="WP_113978335.1">
    <property type="nucleotide sequence ID" value="NZ_QMEY01000001.1"/>
</dbReference>
<accession>A0A366M5P1</accession>
<evidence type="ECO:0000313" key="2">
    <source>
        <dbReference type="Proteomes" id="UP000253303"/>
    </source>
</evidence>
<comment type="caution">
    <text evidence="1">The sequence shown here is derived from an EMBL/GenBank/DDBJ whole genome shotgun (WGS) entry which is preliminary data.</text>
</comment>
<name>A0A366M5P1_9ACTN</name>
<dbReference type="AlphaFoldDB" id="A0A366M5P1"/>
<keyword evidence="2" id="KW-1185">Reference proteome</keyword>
<dbReference type="OrthoDB" id="4290974at2"/>
<dbReference type="Proteomes" id="UP000253303">
    <property type="component" value="Unassembled WGS sequence"/>
</dbReference>
<sequence>MDELSQFVSARLDEDAQAAETLLGADARIGLKRGVPAPRWEYQTGGMIRGTDGTLHVRFTWVREAEHIVRHDPARVLRDVEAKRRILDEHAIVYRDVVWLEDDGEGFEERSAELPVCGRCVSKNAAFHSRGDVPEGPCVTVHLLALPHDGHPDYQEEWRP</sequence>
<evidence type="ECO:0000313" key="1">
    <source>
        <dbReference type="EMBL" id="RBQ21578.1"/>
    </source>
</evidence>